<dbReference type="PROSITE" id="PS51939">
    <property type="entry name" value="XRRM"/>
    <property type="match status" value="1"/>
</dbReference>
<dbReference type="GO" id="GO:0005634">
    <property type="term" value="C:nucleus"/>
    <property type="evidence" value="ECO:0007669"/>
    <property type="project" value="UniProtKB-SubCell"/>
</dbReference>
<proteinExistence type="predicted"/>
<evidence type="ECO:0000256" key="3">
    <source>
        <dbReference type="ARBA" id="ARBA00023242"/>
    </source>
</evidence>
<dbReference type="GO" id="GO:0070034">
    <property type="term" value="F:telomerase RNA binding"/>
    <property type="evidence" value="ECO:0007669"/>
    <property type="project" value="InterPro"/>
</dbReference>
<dbReference type="GO" id="GO:1904868">
    <property type="term" value="P:telomerase catalytic core complex assembly"/>
    <property type="evidence" value="ECO:0007669"/>
    <property type="project" value="InterPro"/>
</dbReference>
<name>A0AAD5PLQ9_9FUNG</name>
<dbReference type="Proteomes" id="UP001209540">
    <property type="component" value="Unassembled WGS sequence"/>
</dbReference>
<dbReference type="InterPro" id="IPR045537">
    <property type="entry name" value="Lar7_xRRM"/>
</dbReference>
<keyword evidence="2 4" id="KW-0694">RNA-binding</keyword>
<comment type="caution">
    <text evidence="9">The sequence shown here is derived from an EMBL/GenBank/DDBJ whole genome shotgun (WGS) entry which is preliminary data.</text>
</comment>
<evidence type="ECO:0000313" key="9">
    <source>
        <dbReference type="EMBL" id="KAI9277217.1"/>
    </source>
</evidence>
<feature type="region of interest" description="Disordered" evidence="5">
    <location>
        <begin position="298"/>
        <end position="321"/>
    </location>
</feature>
<dbReference type="Gene3D" id="1.10.10.10">
    <property type="entry name" value="Winged helix-like DNA-binding domain superfamily/Winged helix DNA-binding domain"/>
    <property type="match status" value="1"/>
</dbReference>
<evidence type="ECO:0000256" key="2">
    <source>
        <dbReference type="ARBA" id="ARBA00022884"/>
    </source>
</evidence>
<dbReference type="GO" id="GO:0006396">
    <property type="term" value="P:RNA processing"/>
    <property type="evidence" value="ECO:0007669"/>
    <property type="project" value="InterPro"/>
</dbReference>
<accession>A0AAD5PLQ9</accession>
<evidence type="ECO:0000259" key="7">
    <source>
        <dbReference type="PROSITE" id="PS50961"/>
    </source>
</evidence>
<evidence type="ECO:0000259" key="6">
    <source>
        <dbReference type="PROSITE" id="PS50102"/>
    </source>
</evidence>
<dbReference type="SMART" id="SM00360">
    <property type="entry name" value="RRM"/>
    <property type="match status" value="2"/>
</dbReference>
<evidence type="ECO:0000259" key="8">
    <source>
        <dbReference type="PROSITE" id="PS51939"/>
    </source>
</evidence>
<dbReference type="InterPro" id="IPR000504">
    <property type="entry name" value="RRM_dom"/>
</dbReference>
<dbReference type="CDD" id="cd00590">
    <property type="entry name" value="RRM_SF"/>
    <property type="match status" value="1"/>
</dbReference>
<dbReference type="InterPro" id="IPR045180">
    <property type="entry name" value="La_dom_prot"/>
</dbReference>
<feature type="domain" description="RRM" evidence="6">
    <location>
        <begin position="97"/>
        <end position="202"/>
    </location>
</feature>
<evidence type="ECO:0000256" key="4">
    <source>
        <dbReference type="PROSITE-ProRule" id="PRU00332"/>
    </source>
</evidence>
<sequence length="353" mass="40420">MSEERDRKTINVLETYFSDANLNFDKLLKKYIQENHEGFVPIAKLISLKKFKELQATAEDIVKATEASTRLNLNSDKTSVARVKPFVAFKKQELDNWSVYVEGLWRPYNNKDKISELFSRLIGHVSFIRFPPDRNNQEHFHGYCFIEFSEKEDVAKAIELLDCSKGQNHSDPEVMKLCLKVISKIEYNELEKEYLEIQKAAREKVQHAWEEYNKEQSENLEEPMDTDEKEGKGYPEGLIVFVTNLAPKTSKTIITKLLQQADVEIAYVDYKRNAPSCHVRLKSSDDADKLVNYFSENKKTQQDGKDAEGQPAGEGEVSQALGVRKITGAEEKIFWENEGSAAMDLLSQQASTS</sequence>
<dbReference type="InterPro" id="IPR002344">
    <property type="entry name" value="Lupus_La"/>
</dbReference>
<dbReference type="PANTHER" id="PTHR22792">
    <property type="entry name" value="LUPUS LA PROTEIN-RELATED"/>
    <property type="match status" value="1"/>
</dbReference>
<feature type="domain" description="HTH La-type RNA-binding" evidence="7">
    <location>
        <begin position="1"/>
        <end position="91"/>
    </location>
</feature>
<evidence type="ECO:0000256" key="1">
    <source>
        <dbReference type="ARBA" id="ARBA00004123"/>
    </source>
</evidence>
<reference evidence="9" key="2">
    <citation type="submission" date="2023-02" db="EMBL/GenBank/DDBJ databases">
        <authorList>
            <consortium name="DOE Joint Genome Institute"/>
            <person name="Mondo S.J."/>
            <person name="Chang Y."/>
            <person name="Wang Y."/>
            <person name="Ahrendt S."/>
            <person name="Andreopoulos W."/>
            <person name="Barry K."/>
            <person name="Beard J."/>
            <person name="Benny G.L."/>
            <person name="Blankenship S."/>
            <person name="Bonito G."/>
            <person name="Cuomo C."/>
            <person name="Desiro A."/>
            <person name="Gervers K.A."/>
            <person name="Hundley H."/>
            <person name="Kuo A."/>
            <person name="LaButti K."/>
            <person name="Lang B.F."/>
            <person name="Lipzen A."/>
            <person name="O'Donnell K."/>
            <person name="Pangilinan J."/>
            <person name="Reynolds N."/>
            <person name="Sandor L."/>
            <person name="Smith M.W."/>
            <person name="Tsang A."/>
            <person name="Grigoriev I.V."/>
            <person name="Stajich J.E."/>
            <person name="Spatafora J.W."/>
        </authorList>
    </citation>
    <scope>NUCLEOTIDE SEQUENCE</scope>
    <source>
        <strain evidence="9">RSA 2281</strain>
    </source>
</reference>
<dbReference type="InterPro" id="IPR036390">
    <property type="entry name" value="WH_DNA-bd_sf"/>
</dbReference>
<dbReference type="PROSITE" id="PS50961">
    <property type="entry name" value="HTH_LA"/>
    <property type="match status" value="1"/>
</dbReference>
<dbReference type="Pfam" id="PF00076">
    <property type="entry name" value="RRM_1"/>
    <property type="match status" value="1"/>
</dbReference>
<keyword evidence="10" id="KW-1185">Reference proteome</keyword>
<dbReference type="SMART" id="SM00715">
    <property type="entry name" value="LA"/>
    <property type="match status" value="1"/>
</dbReference>
<dbReference type="InterPro" id="IPR006630">
    <property type="entry name" value="La_HTH"/>
</dbReference>
<reference evidence="9" key="1">
    <citation type="journal article" date="2022" name="IScience">
        <title>Evolution of zygomycete secretomes and the origins of terrestrial fungal ecologies.</title>
        <authorList>
            <person name="Chang Y."/>
            <person name="Wang Y."/>
            <person name="Mondo S."/>
            <person name="Ahrendt S."/>
            <person name="Andreopoulos W."/>
            <person name="Barry K."/>
            <person name="Beard J."/>
            <person name="Benny G.L."/>
            <person name="Blankenship S."/>
            <person name="Bonito G."/>
            <person name="Cuomo C."/>
            <person name="Desiro A."/>
            <person name="Gervers K.A."/>
            <person name="Hundley H."/>
            <person name="Kuo A."/>
            <person name="LaButti K."/>
            <person name="Lang B.F."/>
            <person name="Lipzen A."/>
            <person name="O'Donnell K."/>
            <person name="Pangilinan J."/>
            <person name="Reynolds N."/>
            <person name="Sandor L."/>
            <person name="Smith M.E."/>
            <person name="Tsang A."/>
            <person name="Grigoriev I.V."/>
            <person name="Stajich J.E."/>
            <person name="Spatafora J.W."/>
        </authorList>
    </citation>
    <scope>NUCLEOTIDE SEQUENCE</scope>
    <source>
        <strain evidence="9">RSA 2281</strain>
    </source>
</reference>
<dbReference type="Pfam" id="PF05383">
    <property type="entry name" value="La"/>
    <property type="match status" value="1"/>
</dbReference>
<dbReference type="GO" id="GO:1990904">
    <property type="term" value="C:ribonucleoprotein complex"/>
    <property type="evidence" value="ECO:0007669"/>
    <property type="project" value="UniProtKB-UniRule"/>
</dbReference>
<dbReference type="PRINTS" id="PR00302">
    <property type="entry name" value="LUPUSLA"/>
</dbReference>
<dbReference type="SUPFAM" id="SSF46785">
    <property type="entry name" value="Winged helix' DNA-binding domain"/>
    <property type="match status" value="1"/>
</dbReference>
<dbReference type="Gene3D" id="3.30.70.330">
    <property type="match status" value="2"/>
</dbReference>
<protein>
    <submittedName>
        <fullName evidence="9">Uncharacterized protein</fullName>
    </submittedName>
</protein>
<organism evidence="9 10">
    <name type="scientific">Phascolomyces articulosus</name>
    <dbReference type="NCBI Taxonomy" id="60185"/>
    <lineage>
        <taxon>Eukaryota</taxon>
        <taxon>Fungi</taxon>
        <taxon>Fungi incertae sedis</taxon>
        <taxon>Mucoromycota</taxon>
        <taxon>Mucoromycotina</taxon>
        <taxon>Mucoromycetes</taxon>
        <taxon>Mucorales</taxon>
        <taxon>Lichtheimiaceae</taxon>
        <taxon>Phascolomyces</taxon>
    </lineage>
</organism>
<comment type="subcellular location">
    <subcellularLocation>
        <location evidence="1">Nucleus</location>
    </subcellularLocation>
</comment>
<keyword evidence="3" id="KW-0539">Nucleus</keyword>
<dbReference type="InterPro" id="IPR036388">
    <property type="entry name" value="WH-like_DNA-bd_sf"/>
</dbReference>
<dbReference type="PROSITE" id="PS50102">
    <property type="entry name" value="RRM"/>
    <property type="match status" value="1"/>
</dbReference>
<evidence type="ECO:0000256" key="5">
    <source>
        <dbReference type="SAM" id="MobiDB-lite"/>
    </source>
</evidence>
<dbReference type="SUPFAM" id="SSF54928">
    <property type="entry name" value="RNA-binding domain, RBD"/>
    <property type="match status" value="2"/>
</dbReference>
<dbReference type="InterPro" id="IPR012677">
    <property type="entry name" value="Nucleotide-bd_a/b_plait_sf"/>
</dbReference>
<feature type="compositionally biased region" description="Basic and acidic residues" evidence="5">
    <location>
        <begin position="298"/>
        <end position="308"/>
    </location>
</feature>
<evidence type="ECO:0000313" key="10">
    <source>
        <dbReference type="Proteomes" id="UP001209540"/>
    </source>
</evidence>
<dbReference type="AlphaFoldDB" id="A0AAD5PLQ9"/>
<gene>
    <name evidence="9" type="ORF">BDA99DRAFT_495173</name>
</gene>
<dbReference type="InterPro" id="IPR014886">
    <property type="entry name" value="La_xRRM"/>
</dbReference>
<dbReference type="Pfam" id="PF19977">
    <property type="entry name" value="xRRM"/>
    <property type="match status" value="1"/>
</dbReference>
<dbReference type="EMBL" id="JAIXMP010000002">
    <property type="protein sequence ID" value="KAI9277217.1"/>
    <property type="molecule type" value="Genomic_DNA"/>
</dbReference>
<dbReference type="InterPro" id="IPR035979">
    <property type="entry name" value="RBD_domain_sf"/>
</dbReference>
<feature type="domain" description="XRRM" evidence="8">
    <location>
        <begin position="233"/>
        <end position="353"/>
    </location>
</feature>